<dbReference type="Proteomes" id="UP001431181">
    <property type="component" value="Unassembled WGS sequence"/>
</dbReference>
<dbReference type="Pfam" id="PF14534">
    <property type="entry name" value="DUF4440"/>
    <property type="match status" value="1"/>
</dbReference>
<dbReference type="InterPro" id="IPR027843">
    <property type="entry name" value="DUF4440"/>
</dbReference>
<feature type="domain" description="DUF4440" evidence="1">
    <location>
        <begin position="19"/>
        <end position="119"/>
    </location>
</feature>
<gene>
    <name evidence="2" type="ORF">ONZ52_01465</name>
</gene>
<accession>A0ABT3KB45</accession>
<sequence length="129" mass="14745">MDEPYLLQDEARVLHAHLSRAKALIEQDMVALSGLSTQTLRYVHATGRIDDRDSYLNFVPSVKYISIETNDRNIDLAGDVAIISGVMSMCIYKQGNDAPTYPKSFFIEVWKQYGKDWKISVFQSTYFPD</sequence>
<dbReference type="RefSeq" id="WP_265216863.1">
    <property type="nucleotide sequence ID" value="NZ_JAPEUL010000004.1"/>
</dbReference>
<dbReference type="Gene3D" id="3.10.450.50">
    <property type="match status" value="1"/>
</dbReference>
<dbReference type="SUPFAM" id="SSF54427">
    <property type="entry name" value="NTF2-like"/>
    <property type="match status" value="1"/>
</dbReference>
<dbReference type="EMBL" id="JAPEUL010000004">
    <property type="protein sequence ID" value="MCW4627761.1"/>
    <property type="molecule type" value="Genomic_DNA"/>
</dbReference>
<keyword evidence="3" id="KW-1185">Reference proteome</keyword>
<dbReference type="InterPro" id="IPR032710">
    <property type="entry name" value="NTF2-like_dom_sf"/>
</dbReference>
<name>A0ABT3KB45_9GAMM</name>
<organism evidence="2 3">
    <name type="scientific">Marinomonas rhodophyticola</name>
    <dbReference type="NCBI Taxonomy" id="2992803"/>
    <lineage>
        <taxon>Bacteria</taxon>
        <taxon>Pseudomonadati</taxon>
        <taxon>Pseudomonadota</taxon>
        <taxon>Gammaproteobacteria</taxon>
        <taxon>Oceanospirillales</taxon>
        <taxon>Oceanospirillaceae</taxon>
        <taxon>Marinomonas</taxon>
    </lineage>
</organism>
<evidence type="ECO:0000259" key="1">
    <source>
        <dbReference type="Pfam" id="PF14534"/>
    </source>
</evidence>
<comment type="caution">
    <text evidence="2">The sequence shown here is derived from an EMBL/GenBank/DDBJ whole genome shotgun (WGS) entry which is preliminary data.</text>
</comment>
<proteinExistence type="predicted"/>
<reference evidence="2" key="1">
    <citation type="submission" date="2022-11" db="EMBL/GenBank/DDBJ databases">
        <title>Marinomonas sp. nov., isolated from marine algae.</title>
        <authorList>
            <person name="Choi D.G."/>
            <person name="Kim J.M."/>
            <person name="Lee J.K."/>
            <person name="Baek J.H."/>
            <person name="Jeon C.O."/>
        </authorList>
    </citation>
    <scope>NUCLEOTIDE SEQUENCE</scope>
    <source>
        <strain evidence="2">KJ51-3</strain>
    </source>
</reference>
<evidence type="ECO:0000313" key="3">
    <source>
        <dbReference type="Proteomes" id="UP001431181"/>
    </source>
</evidence>
<evidence type="ECO:0000313" key="2">
    <source>
        <dbReference type="EMBL" id="MCW4627761.1"/>
    </source>
</evidence>
<protein>
    <submittedName>
        <fullName evidence="2">Nuclear transport factor 2 family protein</fullName>
    </submittedName>
</protein>